<dbReference type="Gene3D" id="1.10.10.60">
    <property type="entry name" value="Homeodomain-like"/>
    <property type="match status" value="2"/>
</dbReference>
<proteinExistence type="predicted"/>
<sequence>MEPIKLQEVIDYIEGHLTEKLTFDVIASMMAVSEADLQRSFKMIAGLTMSEYIRYRRLTMAALDLKNSDSKVLDVALTYGYQTAESFSKAFKQYHGCTPMEAKKYQSNHQLF</sequence>
<dbReference type="SUPFAM" id="SSF46689">
    <property type="entry name" value="Homeodomain-like"/>
    <property type="match status" value="2"/>
</dbReference>
<dbReference type="PANTHER" id="PTHR47504:SF5">
    <property type="entry name" value="RIGHT ORIGIN-BINDING PROTEIN"/>
    <property type="match status" value="1"/>
</dbReference>
<dbReference type="InterPro" id="IPR018062">
    <property type="entry name" value="HTH_AraC-typ_CS"/>
</dbReference>
<name>A0A9D2BIH2_9FIRM</name>
<keyword evidence="3" id="KW-0804">Transcription</keyword>
<dbReference type="InterPro" id="IPR018060">
    <property type="entry name" value="HTH_AraC"/>
</dbReference>
<protein>
    <submittedName>
        <fullName evidence="5">AraC family transcriptional regulator</fullName>
    </submittedName>
</protein>
<dbReference type="SMART" id="SM00342">
    <property type="entry name" value="HTH_ARAC"/>
    <property type="match status" value="1"/>
</dbReference>
<dbReference type="InterPro" id="IPR020449">
    <property type="entry name" value="Tscrpt_reg_AraC-type_HTH"/>
</dbReference>
<dbReference type="Pfam" id="PF12833">
    <property type="entry name" value="HTH_18"/>
    <property type="match status" value="1"/>
</dbReference>
<reference evidence="5" key="1">
    <citation type="journal article" date="2021" name="PeerJ">
        <title>Extensive microbial diversity within the chicken gut microbiome revealed by metagenomics and culture.</title>
        <authorList>
            <person name="Gilroy R."/>
            <person name="Ravi A."/>
            <person name="Getino M."/>
            <person name="Pursley I."/>
            <person name="Horton D.L."/>
            <person name="Alikhan N.F."/>
            <person name="Baker D."/>
            <person name="Gharbi K."/>
            <person name="Hall N."/>
            <person name="Watson M."/>
            <person name="Adriaenssens E.M."/>
            <person name="Foster-Nyarko E."/>
            <person name="Jarju S."/>
            <person name="Secka A."/>
            <person name="Antonio M."/>
            <person name="Oren A."/>
            <person name="Chaudhuri R.R."/>
            <person name="La Ragione R."/>
            <person name="Hildebrand F."/>
            <person name="Pallen M.J."/>
        </authorList>
    </citation>
    <scope>NUCLEOTIDE SEQUENCE</scope>
    <source>
        <strain evidence="5">CHK183-1962</strain>
    </source>
</reference>
<dbReference type="PROSITE" id="PS00041">
    <property type="entry name" value="HTH_ARAC_FAMILY_1"/>
    <property type="match status" value="1"/>
</dbReference>
<evidence type="ECO:0000313" key="6">
    <source>
        <dbReference type="Proteomes" id="UP000886890"/>
    </source>
</evidence>
<keyword evidence="2" id="KW-0238">DNA-binding</keyword>
<dbReference type="EMBL" id="DXEK01000045">
    <property type="protein sequence ID" value="HIX76499.1"/>
    <property type="molecule type" value="Genomic_DNA"/>
</dbReference>
<dbReference type="InterPro" id="IPR009057">
    <property type="entry name" value="Homeodomain-like_sf"/>
</dbReference>
<keyword evidence="1" id="KW-0805">Transcription regulation</keyword>
<dbReference type="Proteomes" id="UP000886890">
    <property type="component" value="Unassembled WGS sequence"/>
</dbReference>
<evidence type="ECO:0000259" key="4">
    <source>
        <dbReference type="PROSITE" id="PS01124"/>
    </source>
</evidence>
<dbReference type="PROSITE" id="PS01124">
    <property type="entry name" value="HTH_ARAC_FAMILY_2"/>
    <property type="match status" value="1"/>
</dbReference>
<evidence type="ECO:0000256" key="2">
    <source>
        <dbReference type="ARBA" id="ARBA00023125"/>
    </source>
</evidence>
<dbReference type="InterPro" id="IPR050959">
    <property type="entry name" value="MarA-like"/>
</dbReference>
<organism evidence="5 6">
    <name type="scientific">Candidatus Fusicatenibacter merdavium</name>
    <dbReference type="NCBI Taxonomy" id="2838600"/>
    <lineage>
        <taxon>Bacteria</taxon>
        <taxon>Bacillati</taxon>
        <taxon>Bacillota</taxon>
        <taxon>Clostridia</taxon>
        <taxon>Lachnospirales</taxon>
        <taxon>Lachnospiraceae</taxon>
        <taxon>Fusicatenibacter</taxon>
    </lineage>
</organism>
<dbReference type="GO" id="GO:0003700">
    <property type="term" value="F:DNA-binding transcription factor activity"/>
    <property type="evidence" value="ECO:0007669"/>
    <property type="project" value="InterPro"/>
</dbReference>
<dbReference type="PANTHER" id="PTHR47504">
    <property type="entry name" value="RIGHT ORIGIN-BINDING PROTEIN"/>
    <property type="match status" value="1"/>
</dbReference>
<feature type="domain" description="HTH araC/xylS-type" evidence="4">
    <location>
        <begin position="7"/>
        <end position="105"/>
    </location>
</feature>
<gene>
    <name evidence="5" type="ORF">H9734_02720</name>
</gene>
<dbReference type="AlphaFoldDB" id="A0A9D2BIH2"/>
<dbReference type="PRINTS" id="PR00032">
    <property type="entry name" value="HTHARAC"/>
</dbReference>
<accession>A0A9D2BIH2</accession>
<dbReference type="GO" id="GO:0043565">
    <property type="term" value="F:sequence-specific DNA binding"/>
    <property type="evidence" value="ECO:0007669"/>
    <property type="project" value="InterPro"/>
</dbReference>
<evidence type="ECO:0000256" key="3">
    <source>
        <dbReference type="ARBA" id="ARBA00023163"/>
    </source>
</evidence>
<evidence type="ECO:0000313" key="5">
    <source>
        <dbReference type="EMBL" id="HIX76499.1"/>
    </source>
</evidence>
<evidence type="ECO:0000256" key="1">
    <source>
        <dbReference type="ARBA" id="ARBA00023015"/>
    </source>
</evidence>
<reference evidence="5" key="2">
    <citation type="submission" date="2021-04" db="EMBL/GenBank/DDBJ databases">
        <authorList>
            <person name="Gilroy R."/>
        </authorList>
    </citation>
    <scope>NUCLEOTIDE SEQUENCE</scope>
    <source>
        <strain evidence="5">CHK183-1962</strain>
    </source>
</reference>
<comment type="caution">
    <text evidence="5">The sequence shown here is derived from an EMBL/GenBank/DDBJ whole genome shotgun (WGS) entry which is preliminary data.</text>
</comment>